<protein>
    <submittedName>
        <fullName evidence="1">Thiol reductase thioredoxin</fullName>
    </submittedName>
</protein>
<dbReference type="Proteomes" id="UP001348641">
    <property type="component" value="Unassembled WGS sequence"/>
</dbReference>
<sequence length="34" mass="3885">SLPTKNRYKDGEVVKQLIGAKPKRVLEKELADFL</sequence>
<feature type="non-terminal residue" evidence="1">
    <location>
        <position position="1"/>
    </location>
</feature>
<reference evidence="1 2" key="1">
    <citation type="submission" date="2023-07" db="EMBL/GenBank/DDBJ databases">
        <authorList>
            <person name="Girao M."/>
            <person name="Carvalho M.F."/>
        </authorList>
    </citation>
    <scope>NUCLEOTIDE SEQUENCE [LARGE SCALE GENOMIC DNA]</scope>
    <source>
        <strain evidence="1 2">66/93</strain>
    </source>
</reference>
<gene>
    <name evidence="1" type="ORF">Q8A49_34295</name>
</gene>
<proteinExistence type="predicted"/>
<organism evidence="1 2">
    <name type="scientific">Nocardiopsis tropica</name>
    <dbReference type="NCBI Taxonomy" id="109330"/>
    <lineage>
        <taxon>Bacteria</taxon>
        <taxon>Bacillati</taxon>
        <taxon>Actinomycetota</taxon>
        <taxon>Actinomycetes</taxon>
        <taxon>Streptosporangiales</taxon>
        <taxon>Nocardiopsidaceae</taxon>
        <taxon>Nocardiopsis</taxon>
    </lineage>
</organism>
<evidence type="ECO:0000313" key="2">
    <source>
        <dbReference type="Proteomes" id="UP001348641"/>
    </source>
</evidence>
<accession>A0ABU7L205</accession>
<comment type="caution">
    <text evidence="1">The sequence shown here is derived from an EMBL/GenBank/DDBJ whole genome shotgun (WGS) entry which is preliminary data.</text>
</comment>
<dbReference type="EMBL" id="JAUUCC010000196">
    <property type="protein sequence ID" value="MEE2055581.1"/>
    <property type="molecule type" value="Genomic_DNA"/>
</dbReference>
<name>A0ABU7L205_9ACTN</name>
<evidence type="ECO:0000313" key="1">
    <source>
        <dbReference type="EMBL" id="MEE2055581.1"/>
    </source>
</evidence>